<evidence type="ECO:0000256" key="1">
    <source>
        <dbReference type="ARBA" id="ARBA00004141"/>
    </source>
</evidence>
<evidence type="ECO:0000256" key="3">
    <source>
        <dbReference type="ARBA" id="ARBA00022692"/>
    </source>
</evidence>
<dbReference type="PRINTS" id="PR00119">
    <property type="entry name" value="CATATPASE"/>
</dbReference>
<keyword evidence="3 12" id="KW-0812">Transmembrane</keyword>
<evidence type="ECO:0000259" key="14">
    <source>
        <dbReference type="Pfam" id="PF16209"/>
    </source>
</evidence>
<dbReference type="InterPro" id="IPR036412">
    <property type="entry name" value="HAD-like_sf"/>
</dbReference>
<evidence type="ECO:0000256" key="6">
    <source>
        <dbReference type="ARBA" id="ARBA00022840"/>
    </source>
</evidence>
<accession>A0ABR1C092</accession>
<dbReference type="InterPro" id="IPR023214">
    <property type="entry name" value="HAD_sf"/>
</dbReference>
<evidence type="ECO:0000256" key="10">
    <source>
        <dbReference type="ARBA" id="ARBA00023136"/>
    </source>
</evidence>
<comment type="caution">
    <text evidence="16">The sequence shown here is derived from an EMBL/GenBank/DDBJ whole genome shotgun (WGS) entry which is preliminary data.</text>
</comment>
<feature type="transmembrane region" description="Helical" evidence="12">
    <location>
        <begin position="909"/>
        <end position="927"/>
    </location>
</feature>
<feature type="region of interest" description="Disordered" evidence="13">
    <location>
        <begin position="1199"/>
        <end position="1221"/>
    </location>
</feature>
<dbReference type="SFLD" id="SFLDS00003">
    <property type="entry name" value="Haloacid_Dehalogenase"/>
    <property type="match status" value="1"/>
</dbReference>
<feature type="transmembrane region" description="Helical" evidence="12">
    <location>
        <begin position="1064"/>
        <end position="1085"/>
    </location>
</feature>
<dbReference type="Gene3D" id="3.40.1110.10">
    <property type="entry name" value="Calcium-transporting ATPase, cytoplasmic domain N"/>
    <property type="match status" value="1"/>
</dbReference>
<dbReference type="InterPro" id="IPR001757">
    <property type="entry name" value="P_typ_ATPase"/>
</dbReference>
<dbReference type="EC" id="7.6.2.1" evidence="12"/>
<dbReference type="SUPFAM" id="SSF81653">
    <property type="entry name" value="Calcium ATPase, transduction domain A"/>
    <property type="match status" value="1"/>
</dbReference>
<comment type="subcellular location">
    <subcellularLocation>
        <location evidence="1 12">Membrane</location>
        <topology evidence="1 12">Multi-pass membrane protein</topology>
    </subcellularLocation>
</comment>
<dbReference type="Gene3D" id="2.70.150.10">
    <property type="entry name" value="Calcium-transporting ATPase, cytoplasmic transduction domain A"/>
    <property type="match status" value="1"/>
</dbReference>
<keyword evidence="8 12" id="KW-1278">Translocase</keyword>
<dbReference type="SUPFAM" id="SSF81665">
    <property type="entry name" value="Calcium ATPase, transmembrane domain M"/>
    <property type="match status" value="1"/>
</dbReference>
<dbReference type="SUPFAM" id="SSF56784">
    <property type="entry name" value="HAD-like"/>
    <property type="match status" value="1"/>
</dbReference>
<dbReference type="PANTHER" id="PTHR24092:SF150">
    <property type="entry name" value="PHOSPHOLIPID-TRANSPORTING ATPASE"/>
    <property type="match status" value="1"/>
</dbReference>
<feature type="transmembrane region" description="Helical" evidence="12">
    <location>
        <begin position="1021"/>
        <end position="1044"/>
    </location>
</feature>
<dbReference type="InterPro" id="IPR023298">
    <property type="entry name" value="ATPase_P-typ_TM_dom_sf"/>
</dbReference>
<keyword evidence="5 12" id="KW-0547">Nucleotide-binding</keyword>
<dbReference type="SUPFAM" id="SSF81660">
    <property type="entry name" value="Metal cation-transporting ATPase, ATP-binding domain N"/>
    <property type="match status" value="1"/>
</dbReference>
<gene>
    <name evidence="16" type="primary">Necator_chrI.g3964</name>
    <name evidence="16" type="ORF">RB195_007835</name>
</gene>
<feature type="transmembrane region" description="Helical" evidence="12">
    <location>
        <begin position="317"/>
        <end position="344"/>
    </location>
</feature>
<dbReference type="InterPro" id="IPR008250">
    <property type="entry name" value="ATPase_P-typ_transduc_dom_A_sf"/>
</dbReference>
<dbReference type="NCBIfam" id="TIGR01652">
    <property type="entry name" value="ATPase-Plipid"/>
    <property type="match status" value="1"/>
</dbReference>
<evidence type="ECO:0000313" key="16">
    <source>
        <dbReference type="EMBL" id="KAK6731605.1"/>
    </source>
</evidence>
<dbReference type="InterPro" id="IPR032630">
    <property type="entry name" value="P_typ_ATPase_c"/>
</dbReference>
<evidence type="ECO:0000256" key="5">
    <source>
        <dbReference type="ARBA" id="ARBA00022741"/>
    </source>
</evidence>
<dbReference type="PROSITE" id="PS00154">
    <property type="entry name" value="ATPASE_E1_E2"/>
    <property type="match status" value="1"/>
</dbReference>
<dbReference type="SFLD" id="SFLDG00002">
    <property type="entry name" value="C1.7:_P-type_atpase_like"/>
    <property type="match status" value="1"/>
</dbReference>
<dbReference type="Gene3D" id="3.40.50.1000">
    <property type="entry name" value="HAD superfamily/HAD-like"/>
    <property type="match status" value="1"/>
</dbReference>
<evidence type="ECO:0000256" key="11">
    <source>
        <dbReference type="ARBA" id="ARBA00034036"/>
    </source>
</evidence>
<organism evidence="16 17">
    <name type="scientific">Necator americanus</name>
    <name type="common">Human hookworm</name>
    <dbReference type="NCBI Taxonomy" id="51031"/>
    <lineage>
        <taxon>Eukaryota</taxon>
        <taxon>Metazoa</taxon>
        <taxon>Ecdysozoa</taxon>
        <taxon>Nematoda</taxon>
        <taxon>Chromadorea</taxon>
        <taxon>Rhabditida</taxon>
        <taxon>Rhabditina</taxon>
        <taxon>Rhabditomorpha</taxon>
        <taxon>Strongyloidea</taxon>
        <taxon>Ancylostomatidae</taxon>
        <taxon>Bunostominae</taxon>
        <taxon>Necator</taxon>
    </lineage>
</organism>
<keyword evidence="6 12" id="KW-0067">ATP-binding</keyword>
<evidence type="ECO:0000256" key="13">
    <source>
        <dbReference type="SAM" id="MobiDB-lite"/>
    </source>
</evidence>
<evidence type="ECO:0000256" key="2">
    <source>
        <dbReference type="ARBA" id="ARBA00008109"/>
    </source>
</evidence>
<feature type="domain" description="P-type ATPase C-terminal" evidence="15">
    <location>
        <begin position="843"/>
        <end position="1093"/>
    </location>
</feature>
<sequence>MSWLPLHLYKWRRSLSAKGDAIAGAQEIMQQSRSEDPNIKIKLGQRPPPSNIVQTNYYTVVNFLPKFLFAQFKQIANLFFLVLSVIQFLPGLSPFGRQATVVPLSFIIGTSAIREIYEDLRRRVRDRKVNYQKCYAHTNEGWKTVPWCQLHVGQLIRAGNGEQMAADCLILATSEPGSVAYVETANLDGESSLKVRQAAPTRLRNSEESMNEFWRSETEIYYDAPNRNIYEFQGYMTGKSTLLLSPQDTGSISSDLQSIRNGTAKDSPTIIGLSNAHVILRGARLKNTDNIFGIVLYTGPDTKLIQNNIKRVIKSSLLASLTNSVMLTQFGIVLLLCLAHALLGRLSQPVPFLVSQFTNHFDDSLMSISLQCLVLFSGFIPISLYVTLEMVQIMQGMFIHKDEKMIDEHGKGPDVKMFSLNSELGNVKYVMSDKTGTLTQNCMRFRMCSVAGVKYANRKNRRDKEFSPKKLIGHMMSNEMRNSWQIREFLTACAICHTATPDKNSNSNGRPLFHATSPDEYALLNLAADAGYVFIKRPPGKCVINARGKILTYDIAAILEFDSIRKRMSVVVRAPNGQYKLYIKGADQKIFERLHKVSQKEMKRTSGHLQQFAIGGYRTLCFAVRNIDKKIFEEWYKSYRIAMNDVTGRKDKLAKLAEEIEKNLTLIGVSAIEDRLQKNVPETVARLLSAGIRVWVLTGDKLETAVNIGNSCRLLSVRAPMMVLSSNTENETKKQLKEYLRMLGKKGLARRDQHISLIVDATCLDHILDKERERDSFLQLALCCSSVICCRCTPIQKAAVTRLVKGNVSGAVLAIGDGANDVAMLQEADVGIGISGQEGMQAALASDYTITQFHHLDRLLFVHGTLSLFRTSKCILFSLYKNILETIVLSSFTWLNGQSVQTIADEWTILYYNMFFTSFPALVMGILDRPAPIAILLKYPQIYPYYQNSLSNWSQFRWCLCAVIQALIIAVININYWNVGAPLHSSYGADSSLWVFGMFIYWCLVSVANIKALLETNAITVFSLGTGLLSIGLLAFSIIFNTYFSLYIPILPRHVGGMLYMLPLGPLVLVVALVIVATMVPDLALKVFRRALRADMQDAMLWQEGFRGPNFNLLYQPIFKMCDIVGLKTFGGLETNRYGFAFSQDDGLAITQTDLLRGCSDSCQTMRTTGIEESDEKVAQVDFVKPNDRSMDDRTVMSSVSYKSPPQTTDINRTPNSVNEI</sequence>
<evidence type="ECO:0000256" key="9">
    <source>
        <dbReference type="ARBA" id="ARBA00022989"/>
    </source>
</evidence>
<dbReference type="InterPro" id="IPR006539">
    <property type="entry name" value="P-type_ATPase_IV"/>
</dbReference>
<dbReference type="PANTHER" id="PTHR24092">
    <property type="entry name" value="PROBABLE PHOSPHOLIPID-TRANSPORTING ATPASE"/>
    <property type="match status" value="1"/>
</dbReference>
<keyword evidence="10 12" id="KW-0472">Membrane</keyword>
<feature type="domain" description="P-type ATPase N-terminal" evidence="14">
    <location>
        <begin position="49"/>
        <end position="100"/>
    </location>
</feature>
<dbReference type="EMBL" id="JAVFWL010000001">
    <property type="protein sequence ID" value="KAK6731605.1"/>
    <property type="molecule type" value="Genomic_DNA"/>
</dbReference>
<keyword evidence="17" id="KW-1185">Reference proteome</keyword>
<reference evidence="16 17" key="1">
    <citation type="submission" date="2023-08" db="EMBL/GenBank/DDBJ databases">
        <title>A Necator americanus chromosomal reference genome.</title>
        <authorList>
            <person name="Ilik V."/>
            <person name="Petrzelkova K.J."/>
            <person name="Pardy F."/>
            <person name="Fuh T."/>
            <person name="Niatou-Singa F.S."/>
            <person name="Gouil Q."/>
            <person name="Baker L."/>
            <person name="Ritchie M.E."/>
            <person name="Jex A.R."/>
            <person name="Gazzola D."/>
            <person name="Li H."/>
            <person name="Toshio Fujiwara R."/>
            <person name="Zhan B."/>
            <person name="Aroian R.V."/>
            <person name="Pafco B."/>
            <person name="Schwarz E.M."/>
        </authorList>
    </citation>
    <scope>NUCLEOTIDE SEQUENCE [LARGE SCALE GENOMIC DNA]</scope>
    <source>
        <strain evidence="16 17">Aroian</strain>
        <tissue evidence="16">Whole animal</tissue>
    </source>
</reference>
<feature type="transmembrane region" description="Helical" evidence="12">
    <location>
        <begin position="956"/>
        <end position="974"/>
    </location>
</feature>
<evidence type="ECO:0000259" key="15">
    <source>
        <dbReference type="Pfam" id="PF16212"/>
    </source>
</evidence>
<feature type="transmembrane region" description="Helical" evidence="12">
    <location>
        <begin position="994"/>
        <end position="1014"/>
    </location>
</feature>
<dbReference type="InterPro" id="IPR018303">
    <property type="entry name" value="ATPase_P-typ_P_site"/>
</dbReference>
<evidence type="ECO:0000256" key="7">
    <source>
        <dbReference type="ARBA" id="ARBA00022842"/>
    </source>
</evidence>
<evidence type="ECO:0000313" key="17">
    <source>
        <dbReference type="Proteomes" id="UP001303046"/>
    </source>
</evidence>
<dbReference type="Proteomes" id="UP001303046">
    <property type="component" value="Unassembled WGS sequence"/>
</dbReference>
<evidence type="ECO:0000256" key="12">
    <source>
        <dbReference type="RuleBase" id="RU362033"/>
    </source>
</evidence>
<feature type="transmembrane region" description="Helical" evidence="12">
    <location>
        <begin position="364"/>
        <end position="388"/>
    </location>
</feature>
<dbReference type="InterPro" id="IPR044492">
    <property type="entry name" value="P_typ_ATPase_HD_dom"/>
</dbReference>
<name>A0ABR1C092_NECAM</name>
<dbReference type="Pfam" id="PF13246">
    <property type="entry name" value="Cation_ATPase"/>
    <property type="match status" value="1"/>
</dbReference>
<dbReference type="SFLD" id="SFLDF00027">
    <property type="entry name" value="p-type_atpase"/>
    <property type="match status" value="1"/>
</dbReference>
<comment type="similarity">
    <text evidence="2 12">Belongs to the cation transport ATPase (P-type) (TC 3.A.3) family. Type IV subfamily.</text>
</comment>
<dbReference type="Pfam" id="PF16209">
    <property type="entry name" value="PhoLip_ATPase_N"/>
    <property type="match status" value="1"/>
</dbReference>
<keyword evidence="9 12" id="KW-1133">Transmembrane helix</keyword>
<dbReference type="Pfam" id="PF16212">
    <property type="entry name" value="PhoLip_ATPase_C"/>
    <property type="match status" value="1"/>
</dbReference>
<dbReference type="InterPro" id="IPR032631">
    <property type="entry name" value="P-type_ATPase_N"/>
</dbReference>
<dbReference type="NCBIfam" id="TIGR01494">
    <property type="entry name" value="ATPase_P-type"/>
    <property type="match status" value="1"/>
</dbReference>
<comment type="catalytic activity">
    <reaction evidence="11 12">
        <text>ATP + H2O + phospholipidSide 1 = ADP + phosphate + phospholipidSide 2.</text>
        <dbReference type="EC" id="7.6.2.1"/>
    </reaction>
</comment>
<keyword evidence="7 12" id="KW-0460">Magnesium</keyword>
<dbReference type="InterPro" id="IPR023299">
    <property type="entry name" value="ATPase_P-typ_cyto_dom_N"/>
</dbReference>
<protein>
    <recommendedName>
        <fullName evidence="12">Phospholipid-transporting ATPase</fullName>
        <ecNumber evidence="12">7.6.2.1</ecNumber>
    </recommendedName>
</protein>
<evidence type="ECO:0000256" key="8">
    <source>
        <dbReference type="ARBA" id="ARBA00022967"/>
    </source>
</evidence>
<evidence type="ECO:0000256" key="4">
    <source>
        <dbReference type="ARBA" id="ARBA00022723"/>
    </source>
</evidence>
<proteinExistence type="inferred from homology"/>
<keyword evidence="4" id="KW-0479">Metal-binding</keyword>